<dbReference type="SUPFAM" id="SSF48225">
    <property type="entry name" value="Seven-hairpin glycosidases"/>
    <property type="match status" value="1"/>
</dbReference>
<dbReference type="GO" id="GO:0016020">
    <property type="term" value="C:membrane"/>
    <property type="evidence" value="ECO:0007669"/>
    <property type="project" value="InterPro"/>
</dbReference>
<accession>A0A978V315</accession>
<name>A0A978V315_ZIZJJ</name>
<comment type="caution">
    <text evidence="1">The sequence shown here is derived from an EMBL/GenBank/DDBJ whole genome shotgun (WGS) entry which is preliminary data.</text>
</comment>
<proteinExistence type="predicted"/>
<reference evidence="1" key="1">
    <citation type="journal article" date="2021" name="Front. Plant Sci.">
        <title>Chromosome-Scale Genome Assembly for Chinese Sour Jujube and Insights Into Its Genome Evolution and Domestication Signature.</title>
        <authorList>
            <person name="Shen L.-Y."/>
            <person name="Luo H."/>
            <person name="Wang X.-L."/>
            <person name="Wang X.-M."/>
            <person name="Qiu X.-J."/>
            <person name="Liu H."/>
            <person name="Zhou S.-S."/>
            <person name="Jia K.-H."/>
            <person name="Nie S."/>
            <person name="Bao Y.-T."/>
            <person name="Zhang R.-G."/>
            <person name="Yun Q.-Z."/>
            <person name="Chai Y.-H."/>
            <person name="Lu J.-Y."/>
            <person name="Li Y."/>
            <person name="Zhao S.-W."/>
            <person name="Mao J.-F."/>
            <person name="Jia S.-G."/>
            <person name="Mao Y.-M."/>
        </authorList>
    </citation>
    <scope>NUCLEOTIDE SEQUENCE</scope>
    <source>
        <strain evidence="1">AT0</strain>
        <tissue evidence="1">Leaf</tissue>
    </source>
</reference>
<dbReference type="AlphaFoldDB" id="A0A978V315"/>
<dbReference type="InterPro" id="IPR036026">
    <property type="entry name" value="Seven-hairpin_glycosidases"/>
</dbReference>
<protein>
    <submittedName>
        <fullName evidence="1">Uncharacterized protein</fullName>
    </submittedName>
</protein>
<dbReference type="GO" id="GO:0005509">
    <property type="term" value="F:calcium ion binding"/>
    <property type="evidence" value="ECO:0007669"/>
    <property type="project" value="InterPro"/>
</dbReference>
<dbReference type="GO" id="GO:0004571">
    <property type="term" value="F:mannosyl-oligosaccharide 1,2-alpha-mannosidase activity"/>
    <property type="evidence" value="ECO:0007669"/>
    <property type="project" value="InterPro"/>
</dbReference>
<dbReference type="GO" id="GO:0005975">
    <property type="term" value="P:carbohydrate metabolic process"/>
    <property type="evidence" value="ECO:0007669"/>
    <property type="project" value="InterPro"/>
</dbReference>
<sequence>MMACFPFIFIDLSRGTASYSTLTFGAMGDREMWEKSMKGLLSLIQRTTPSSFAYICEKNGDSLPDKMDELACSAPGM</sequence>
<dbReference type="InterPro" id="IPR012341">
    <property type="entry name" value="6hp_glycosidase-like_sf"/>
</dbReference>
<evidence type="ECO:0000313" key="1">
    <source>
        <dbReference type="EMBL" id="KAH7521748.1"/>
    </source>
</evidence>
<organism evidence="1 2">
    <name type="scientific">Ziziphus jujuba var. spinosa</name>
    <dbReference type="NCBI Taxonomy" id="714518"/>
    <lineage>
        <taxon>Eukaryota</taxon>
        <taxon>Viridiplantae</taxon>
        <taxon>Streptophyta</taxon>
        <taxon>Embryophyta</taxon>
        <taxon>Tracheophyta</taxon>
        <taxon>Spermatophyta</taxon>
        <taxon>Magnoliopsida</taxon>
        <taxon>eudicotyledons</taxon>
        <taxon>Gunneridae</taxon>
        <taxon>Pentapetalae</taxon>
        <taxon>rosids</taxon>
        <taxon>fabids</taxon>
        <taxon>Rosales</taxon>
        <taxon>Rhamnaceae</taxon>
        <taxon>Paliureae</taxon>
        <taxon>Ziziphus</taxon>
    </lineage>
</organism>
<evidence type="ECO:0000313" key="2">
    <source>
        <dbReference type="Proteomes" id="UP000813462"/>
    </source>
</evidence>
<dbReference type="Gene3D" id="1.50.10.10">
    <property type="match status" value="1"/>
</dbReference>
<dbReference type="EMBL" id="JAEACU010000007">
    <property type="protein sequence ID" value="KAH7521748.1"/>
    <property type="molecule type" value="Genomic_DNA"/>
</dbReference>
<gene>
    <name evidence="1" type="ORF">FEM48_Zijuj07G0065400</name>
</gene>
<dbReference type="Proteomes" id="UP000813462">
    <property type="component" value="Unassembled WGS sequence"/>
</dbReference>